<evidence type="ECO:0000313" key="3">
    <source>
        <dbReference type="Proteomes" id="UP000830116"/>
    </source>
</evidence>
<evidence type="ECO:0008006" key="4">
    <source>
        <dbReference type="Google" id="ProtNLM"/>
    </source>
</evidence>
<dbReference type="RefSeq" id="WP_243537848.1">
    <property type="nucleotide sequence ID" value="NZ_CP093442.1"/>
</dbReference>
<gene>
    <name evidence="2" type="ORF">MNR06_00380</name>
</gene>
<evidence type="ECO:0000313" key="2">
    <source>
        <dbReference type="EMBL" id="UOF01408.1"/>
    </source>
</evidence>
<feature type="transmembrane region" description="Helical" evidence="1">
    <location>
        <begin position="136"/>
        <end position="159"/>
    </location>
</feature>
<proteinExistence type="predicted"/>
<keyword evidence="1" id="KW-0812">Transmembrane</keyword>
<accession>A0ABY4CCZ8</accession>
<dbReference type="EMBL" id="CP093442">
    <property type="protein sequence ID" value="UOF01408.1"/>
    <property type="molecule type" value="Genomic_DNA"/>
</dbReference>
<reference evidence="2" key="1">
    <citation type="submission" date="2022-03" db="EMBL/GenBank/DDBJ databases">
        <title>Genome Identification and Characterization of new species Bdellovibrio reynosense LBG001 sp. nov. from a Mexico soil sample.</title>
        <authorList>
            <person name="Camilli A."/>
            <person name="Ajao Y."/>
            <person name="Guo X."/>
        </authorList>
    </citation>
    <scope>NUCLEOTIDE SEQUENCE</scope>
    <source>
        <strain evidence="2">LBG001</strain>
    </source>
</reference>
<feature type="transmembrane region" description="Helical" evidence="1">
    <location>
        <begin position="96"/>
        <end position="116"/>
    </location>
</feature>
<evidence type="ECO:0000256" key="1">
    <source>
        <dbReference type="SAM" id="Phobius"/>
    </source>
</evidence>
<keyword evidence="1" id="KW-1133">Transmembrane helix</keyword>
<dbReference type="Proteomes" id="UP000830116">
    <property type="component" value="Chromosome"/>
</dbReference>
<organism evidence="2 3">
    <name type="scientific">Bdellovibrio reynosensis</name>
    <dbReference type="NCBI Taxonomy" id="2835041"/>
    <lineage>
        <taxon>Bacteria</taxon>
        <taxon>Pseudomonadati</taxon>
        <taxon>Bdellovibrionota</taxon>
        <taxon>Bdellovibrionia</taxon>
        <taxon>Bdellovibrionales</taxon>
        <taxon>Pseudobdellovibrionaceae</taxon>
        <taxon>Bdellovibrio</taxon>
    </lineage>
</organism>
<protein>
    <recommendedName>
        <fullName evidence="4">DUF2007 domain-containing protein</fullName>
    </recommendedName>
</protein>
<name>A0ABY4CCZ8_9BACT</name>
<sequence>MNSNEYVFLMDCADFAEAQVIKSFLLSHGLHPRVRDEQTRGVAPHLGQVLGKLTLEIPEHEYMDASLALESKERPSLKLVSTTPLEETQAIAKRSLLNAVLGCVLVPILCNLMSMSMGYRVLKQEVPLSKYSRNKLLLAIVFNSVAFFFWLTIGPKFIFK</sequence>
<keyword evidence="1" id="KW-0472">Membrane</keyword>
<keyword evidence="3" id="KW-1185">Reference proteome</keyword>